<accession>A0A1Y5SNB3</accession>
<evidence type="ECO:0000256" key="10">
    <source>
        <dbReference type="ARBA" id="ARBA00031418"/>
    </source>
</evidence>
<evidence type="ECO:0000313" key="13">
    <source>
        <dbReference type="EMBL" id="SLN44527.1"/>
    </source>
</evidence>
<dbReference type="SUPFAM" id="SSF55021">
    <property type="entry name" value="ACT-like"/>
    <property type="match status" value="1"/>
</dbReference>
<comment type="catalytic activity">
    <reaction evidence="11">
        <text>L-serine = pyruvate + NH4(+)</text>
        <dbReference type="Rhea" id="RHEA:19169"/>
        <dbReference type="ChEBI" id="CHEBI:15361"/>
        <dbReference type="ChEBI" id="CHEBI:28938"/>
        <dbReference type="ChEBI" id="CHEBI:33384"/>
        <dbReference type="EC" id="4.3.1.17"/>
    </reaction>
</comment>
<proteinExistence type="inferred from homology"/>
<organism evidence="13 14">
    <name type="scientific">Oceanibacterium hippocampi</name>
    <dbReference type="NCBI Taxonomy" id="745714"/>
    <lineage>
        <taxon>Bacteria</taxon>
        <taxon>Pseudomonadati</taxon>
        <taxon>Pseudomonadota</taxon>
        <taxon>Alphaproteobacteria</taxon>
        <taxon>Sneathiellales</taxon>
        <taxon>Sneathiellaceae</taxon>
        <taxon>Oceanibacterium</taxon>
    </lineage>
</organism>
<dbReference type="InterPro" id="IPR045865">
    <property type="entry name" value="ACT-like_dom_sf"/>
</dbReference>
<name>A0A1Y5SNB3_9PROT</name>
<dbReference type="OrthoDB" id="9811476at2"/>
<keyword evidence="8 13" id="KW-0456">Lyase</keyword>
<evidence type="ECO:0000256" key="3">
    <source>
        <dbReference type="ARBA" id="ARBA00010869"/>
    </source>
</evidence>
<sequence length="409" mass="43800">MTVDFAAIEAAADAIRDAVVRTPSAYSRTLSAITGAEVWLKFENLQFTASFKDRGALNRMLTLTPEQRSRGVIALSAGNHAQGVAYHAERLGIPATIVMPFFTPFAKVRQTRAFGARVLLEGETLAECQGLVDRLGEKEGLTLIHPYDDEKIIAGQGTCALEFVSDHKDIDILALPIGGGGFIAGSAIAAKALKPDIEVVGVEASLYPSMYQALHALKPSAAGQTIAEGIAVKYPGKLTLPVVRDLVSEILLVDESDIEHAMALFIEIEKTVSEGAGATGLAALLAYPDRFAGRKVGLVVTGGNVDSRLLASVLMREQVRQGRVVRLRIKIPDTPGTLARITGLLANAGGNVIDVYHNRLFSDVSAKHANLDLVIETRDRQHMRDIIQAIESASFIVSVLDNQQASGEE</sequence>
<dbReference type="EMBL" id="FWFR01000001">
    <property type="protein sequence ID" value="SLN44527.1"/>
    <property type="molecule type" value="Genomic_DNA"/>
</dbReference>
<evidence type="ECO:0000256" key="11">
    <source>
        <dbReference type="ARBA" id="ARBA00049406"/>
    </source>
</evidence>
<dbReference type="PANTHER" id="PTHR48078:SF6">
    <property type="entry name" value="L-THREONINE DEHYDRATASE CATABOLIC TDCB"/>
    <property type="match status" value="1"/>
</dbReference>
<dbReference type="Proteomes" id="UP000193200">
    <property type="component" value="Unassembled WGS sequence"/>
</dbReference>
<evidence type="ECO:0000256" key="8">
    <source>
        <dbReference type="ARBA" id="ARBA00023239"/>
    </source>
</evidence>
<comment type="similarity">
    <text evidence="3">Belongs to the serine/threonine dehydratase family.</text>
</comment>
<dbReference type="GO" id="GO:0006565">
    <property type="term" value="P:L-serine catabolic process"/>
    <property type="evidence" value="ECO:0007669"/>
    <property type="project" value="TreeGrafter"/>
</dbReference>
<dbReference type="PANTHER" id="PTHR48078">
    <property type="entry name" value="THREONINE DEHYDRATASE, MITOCHONDRIAL-RELATED"/>
    <property type="match status" value="1"/>
</dbReference>
<evidence type="ECO:0000313" key="14">
    <source>
        <dbReference type="Proteomes" id="UP000193200"/>
    </source>
</evidence>
<dbReference type="GO" id="GO:0004794">
    <property type="term" value="F:threonine deaminase activity"/>
    <property type="evidence" value="ECO:0007669"/>
    <property type="project" value="UniProtKB-EC"/>
</dbReference>
<dbReference type="NCBIfam" id="NF005600">
    <property type="entry name" value="PRK07334.1"/>
    <property type="match status" value="1"/>
</dbReference>
<dbReference type="FunCoup" id="A0A1Y5SNB3">
    <property type="interactions" value="477"/>
</dbReference>
<dbReference type="InterPro" id="IPR044561">
    <property type="entry name" value="ACT_ThrD-II-like"/>
</dbReference>
<dbReference type="PROSITE" id="PS00165">
    <property type="entry name" value="DEHYDRATASE_SER_THR"/>
    <property type="match status" value="1"/>
</dbReference>
<comment type="pathway">
    <text evidence="2">Amino-acid biosynthesis; L-isoleucine biosynthesis; 2-oxobutanoate from L-threonine: step 1/1.</text>
</comment>
<dbReference type="Pfam" id="PF01842">
    <property type="entry name" value="ACT"/>
    <property type="match status" value="1"/>
</dbReference>
<evidence type="ECO:0000256" key="7">
    <source>
        <dbReference type="ARBA" id="ARBA00022898"/>
    </source>
</evidence>
<keyword evidence="6" id="KW-0412">Isoleucine biosynthesis</keyword>
<evidence type="ECO:0000256" key="9">
    <source>
        <dbReference type="ARBA" id="ARBA00025594"/>
    </source>
</evidence>
<dbReference type="Pfam" id="PF00291">
    <property type="entry name" value="PALP"/>
    <property type="match status" value="1"/>
</dbReference>
<dbReference type="GO" id="GO:0030170">
    <property type="term" value="F:pyridoxal phosphate binding"/>
    <property type="evidence" value="ECO:0007669"/>
    <property type="project" value="InterPro"/>
</dbReference>
<keyword evidence="6" id="KW-0100">Branched-chain amino acid biosynthesis</keyword>
<reference evidence="13 14" key="1">
    <citation type="submission" date="2017-03" db="EMBL/GenBank/DDBJ databases">
        <authorList>
            <person name="Afonso C.L."/>
            <person name="Miller P.J."/>
            <person name="Scott M.A."/>
            <person name="Spackman E."/>
            <person name="Goraichik I."/>
            <person name="Dimitrov K.M."/>
            <person name="Suarez D.L."/>
            <person name="Swayne D.E."/>
        </authorList>
    </citation>
    <scope>NUCLEOTIDE SEQUENCE [LARGE SCALE GENOMIC DNA]</scope>
    <source>
        <strain evidence="13 14">CECT 7691</strain>
    </source>
</reference>
<dbReference type="InterPro" id="IPR050147">
    <property type="entry name" value="Ser/Thr_Dehydratase"/>
</dbReference>
<comment type="cofactor">
    <cofactor evidence="1">
        <name>pyridoxal 5'-phosphate</name>
        <dbReference type="ChEBI" id="CHEBI:597326"/>
    </cofactor>
</comment>
<dbReference type="SUPFAM" id="SSF53686">
    <property type="entry name" value="Tryptophan synthase beta subunit-like PLP-dependent enzymes"/>
    <property type="match status" value="1"/>
</dbReference>
<gene>
    <name evidence="13" type="primary">tdcB_1</name>
    <name evidence="13" type="ORF">OCH7691_01886</name>
</gene>
<evidence type="ECO:0000256" key="4">
    <source>
        <dbReference type="ARBA" id="ARBA00012093"/>
    </source>
</evidence>
<keyword evidence="6" id="KW-0028">Amino-acid biosynthesis</keyword>
<dbReference type="CDD" id="cd04886">
    <property type="entry name" value="ACT_ThrD-II-like"/>
    <property type="match status" value="1"/>
</dbReference>
<dbReference type="EC" id="4.3.1.17" evidence="4"/>
<dbReference type="RefSeq" id="WP_085883110.1">
    <property type="nucleotide sequence ID" value="NZ_FWFR01000001.1"/>
</dbReference>
<dbReference type="PROSITE" id="PS51671">
    <property type="entry name" value="ACT"/>
    <property type="match status" value="1"/>
</dbReference>
<dbReference type="GO" id="GO:0003941">
    <property type="term" value="F:L-serine ammonia-lyase activity"/>
    <property type="evidence" value="ECO:0007669"/>
    <property type="project" value="UniProtKB-EC"/>
</dbReference>
<dbReference type="FunFam" id="3.40.50.1100:FF:000005">
    <property type="entry name" value="Threonine dehydratase catabolic"/>
    <property type="match status" value="1"/>
</dbReference>
<dbReference type="AlphaFoldDB" id="A0A1Y5SNB3"/>
<evidence type="ECO:0000256" key="5">
    <source>
        <dbReference type="ARBA" id="ARBA00012096"/>
    </source>
</evidence>
<dbReference type="InterPro" id="IPR036052">
    <property type="entry name" value="TrpB-like_PALP_sf"/>
</dbReference>
<dbReference type="InterPro" id="IPR005789">
    <property type="entry name" value="Thr_deHydtase_catblc"/>
</dbReference>
<keyword evidence="14" id="KW-1185">Reference proteome</keyword>
<dbReference type="EC" id="4.3.1.19" evidence="5"/>
<dbReference type="UniPathway" id="UPA00047">
    <property type="reaction ID" value="UER00054"/>
</dbReference>
<dbReference type="CDD" id="cd01562">
    <property type="entry name" value="Thr-dehyd"/>
    <property type="match status" value="1"/>
</dbReference>
<feature type="domain" description="ACT" evidence="12">
    <location>
        <begin position="326"/>
        <end position="404"/>
    </location>
</feature>
<dbReference type="Gene3D" id="3.30.70.260">
    <property type="match status" value="1"/>
</dbReference>
<dbReference type="InterPro" id="IPR001926">
    <property type="entry name" value="TrpB-like_PALP"/>
</dbReference>
<dbReference type="InterPro" id="IPR000634">
    <property type="entry name" value="Ser/Thr_deHydtase_PyrdxlP-BS"/>
</dbReference>
<dbReference type="GO" id="GO:0009097">
    <property type="term" value="P:isoleucine biosynthetic process"/>
    <property type="evidence" value="ECO:0007669"/>
    <property type="project" value="UniProtKB-UniPathway"/>
</dbReference>
<dbReference type="NCBIfam" id="TIGR01127">
    <property type="entry name" value="ilvA_1Cterm"/>
    <property type="match status" value="1"/>
</dbReference>
<evidence type="ECO:0000256" key="2">
    <source>
        <dbReference type="ARBA" id="ARBA00004810"/>
    </source>
</evidence>
<dbReference type="Gene3D" id="3.40.50.1100">
    <property type="match status" value="2"/>
</dbReference>
<evidence type="ECO:0000259" key="12">
    <source>
        <dbReference type="PROSITE" id="PS51671"/>
    </source>
</evidence>
<dbReference type="InParanoid" id="A0A1Y5SNB3"/>
<keyword evidence="7" id="KW-0663">Pyridoxal phosphate</keyword>
<dbReference type="GO" id="GO:0006567">
    <property type="term" value="P:L-threonine catabolic process"/>
    <property type="evidence" value="ECO:0007669"/>
    <property type="project" value="InterPro"/>
</dbReference>
<comment type="function">
    <text evidence="9">Catalyzes the anaerobic formation of alpha-ketobutyrate and ammonia from threonine in a two-step reaction. The first step involved a dehydration of threonine and a production of enamine intermediates (aminocrotonate), which tautomerizes to its imine form (iminobutyrate). Both intermediates are unstable and short-lived. The second step is the nonenzymatic hydrolysis of the enamine/imine intermediates to form 2-ketobutyrate and free ammonia. In the low water environment of the cell, the second step is accelerated by RidA. TdcB also dehydrates serine to yield pyruvate via analogous enamine/imine intermediates.</text>
</comment>
<protein>
    <recommendedName>
        <fullName evidence="10">L-serine dehydratase</fullName>
        <ecNumber evidence="4">4.3.1.17</ecNumber>
        <ecNumber evidence="5">4.3.1.19</ecNumber>
    </recommendedName>
</protein>
<evidence type="ECO:0000256" key="1">
    <source>
        <dbReference type="ARBA" id="ARBA00001933"/>
    </source>
</evidence>
<evidence type="ECO:0000256" key="6">
    <source>
        <dbReference type="ARBA" id="ARBA00022624"/>
    </source>
</evidence>
<dbReference type="InterPro" id="IPR002912">
    <property type="entry name" value="ACT_dom"/>
</dbReference>